<proteinExistence type="predicted"/>
<sequence>MYKPYRIFATDMDGTLLNYRKEISEVNLKAMRDLHKEGIEVVVCTGRSFATVKQYLEQLDFPCWLISNNGSVIRNKSREIVSTTYMKQTVLQKVIRILEKEDVYFHASDEEYYYIKSIYERIKMVRNYVSRVEKSKIKAFWRPIYEVLFSNTHKKVNFNSFIHNGGKITSIFVVSRNSEKINSIKAKLANIEGIDVSSSGKDNIEILDKGATKAHGLAKLLSKLNISSDEIVTVGDNFNDLTMIKYAGLGVAMGNSEAEIKEHADWVTKTNEEDGVAHLIYEKVIKLKEVAME</sequence>
<dbReference type="Proteomes" id="UP000779508">
    <property type="component" value="Unassembled WGS sequence"/>
</dbReference>
<dbReference type="SFLD" id="SFLDS00003">
    <property type="entry name" value="Haloacid_Dehalogenase"/>
    <property type="match status" value="1"/>
</dbReference>
<dbReference type="PROSITE" id="PS01229">
    <property type="entry name" value="COF_2"/>
    <property type="match status" value="1"/>
</dbReference>
<organism evidence="1 2">
    <name type="scientific">Alkaliphilus flagellatus</name>
    <dbReference type="NCBI Taxonomy" id="2841507"/>
    <lineage>
        <taxon>Bacteria</taxon>
        <taxon>Bacillati</taxon>
        <taxon>Bacillota</taxon>
        <taxon>Clostridia</taxon>
        <taxon>Peptostreptococcales</taxon>
        <taxon>Natronincolaceae</taxon>
        <taxon>Alkaliphilus</taxon>
    </lineage>
</organism>
<dbReference type="NCBIfam" id="TIGR00099">
    <property type="entry name" value="Cof-subfamily"/>
    <property type="match status" value="1"/>
</dbReference>
<accession>A0ABS6G663</accession>
<gene>
    <name evidence="1" type="ORF">KQI88_11895</name>
</gene>
<dbReference type="RefSeq" id="WP_216417591.1">
    <property type="nucleotide sequence ID" value="NZ_JAHLQK010000004.1"/>
</dbReference>
<evidence type="ECO:0000313" key="1">
    <source>
        <dbReference type="EMBL" id="MBU5677113.1"/>
    </source>
</evidence>
<dbReference type="InterPro" id="IPR000150">
    <property type="entry name" value="Cof"/>
</dbReference>
<dbReference type="SFLD" id="SFLDG01140">
    <property type="entry name" value="C2.B:_Phosphomannomutase_and_P"/>
    <property type="match status" value="1"/>
</dbReference>
<dbReference type="Pfam" id="PF08282">
    <property type="entry name" value="Hydrolase_3"/>
    <property type="match status" value="1"/>
</dbReference>
<dbReference type="PANTHER" id="PTHR10000">
    <property type="entry name" value="PHOSPHOSERINE PHOSPHATASE"/>
    <property type="match status" value="1"/>
</dbReference>
<comment type="caution">
    <text evidence="1">The sequence shown here is derived from an EMBL/GenBank/DDBJ whole genome shotgun (WGS) entry which is preliminary data.</text>
</comment>
<dbReference type="CDD" id="cd07516">
    <property type="entry name" value="HAD_Pase"/>
    <property type="match status" value="1"/>
</dbReference>
<dbReference type="PROSITE" id="PS01228">
    <property type="entry name" value="COF_1"/>
    <property type="match status" value="1"/>
</dbReference>
<protein>
    <submittedName>
        <fullName evidence="1">Cof-type HAD-IIB family hydrolase</fullName>
    </submittedName>
</protein>
<dbReference type="GO" id="GO:0016787">
    <property type="term" value="F:hydrolase activity"/>
    <property type="evidence" value="ECO:0007669"/>
    <property type="project" value="UniProtKB-KW"/>
</dbReference>
<dbReference type="InterPro" id="IPR006379">
    <property type="entry name" value="HAD-SF_hydro_IIB"/>
</dbReference>
<evidence type="ECO:0000313" key="2">
    <source>
        <dbReference type="Proteomes" id="UP000779508"/>
    </source>
</evidence>
<name>A0ABS6G663_9FIRM</name>
<dbReference type="NCBIfam" id="TIGR01484">
    <property type="entry name" value="HAD-SF-IIB"/>
    <property type="match status" value="1"/>
</dbReference>
<keyword evidence="2" id="KW-1185">Reference proteome</keyword>
<dbReference type="PANTHER" id="PTHR10000:SF8">
    <property type="entry name" value="HAD SUPERFAMILY HYDROLASE-LIKE, TYPE 3"/>
    <property type="match status" value="1"/>
</dbReference>
<keyword evidence="1" id="KW-0378">Hydrolase</keyword>
<reference evidence="1 2" key="1">
    <citation type="submission" date="2021-06" db="EMBL/GenBank/DDBJ databases">
        <authorList>
            <person name="Sun Q."/>
            <person name="Li D."/>
        </authorList>
    </citation>
    <scope>NUCLEOTIDE SEQUENCE [LARGE SCALE GENOMIC DNA]</scope>
    <source>
        <strain evidence="1 2">MSJ-5</strain>
    </source>
</reference>
<dbReference type="SFLD" id="SFLDG01144">
    <property type="entry name" value="C2.B.4:_PGP_Like"/>
    <property type="match status" value="1"/>
</dbReference>
<dbReference type="EMBL" id="JAHLQK010000004">
    <property type="protein sequence ID" value="MBU5677113.1"/>
    <property type="molecule type" value="Genomic_DNA"/>
</dbReference>